<protein>
    <submittedName>
        <fullName evidence="1">Uncharacterized protein</fullName>
    </submittedName>
</protein>
<gene>
    <name evidence="1" type="ORF">E2562_028842</name>
</gene>
<dbReference type="EMBL" id="SPHZ02000001">
    <property type="protein sequence ID" value="KAF0934838.1"/>
    <property type="molecule type" value="Genomic_DNA"/>
</dbReference>
<organism evidence="1 2">
    <name type="scientific">Oryza meyeriana var. granulata</name>
    <dbReference type="NCBI Taxonomy" id="110450"/>
    <lineage>
        <taxon>Eukaryota</taxon>
        <taxon>Viridiplantae</taxon>
        <taxon>Streptophyta</taxon>
        <taxon>Embryophyta</taxon>
        <taxon>Tracheophyta</taxon>
        <taxon>Spermatophyta</taxon>
        <taxon>Magnoliopsida</taxon>
        <taxon>Liliopsida</taxon>
        <taxon>Poales</taxon>
        <taxon>Poaceae</taxon>
        <taxon>BOP clade</taxon>
        <taxon>Oryzoideae</taxon>
        <taxon>Oryzeae</taxon>
        <taxon>Oryzinae</taxon>
        <taxon>Oryza</taxon>
        <taxon>Oryza meyeriana</taxon>
    </lineage>
</organism>
<dbReference type="AlphaFoldDB" id="A0A6G1FD18"/>
<accession>A0A6G1FD18</accession>
<reference evidence="1 2" key="1">
    <citation type="submission" date="2019-11" db="EMBL/GenBank/DDBJ databases">
        <title>Whole genome sequence of Oryza granulata.</title>
        <authorList>
            <person name="Li W."/>
        </authorList>
    </citation>
    <scope>NUCLEOTIDE SEQUENCE [LARGE SCALE GENOMIC DNA]</scope>
    <source>
        <strain evidence="2">cv. Menghai</strain>
        <tissue evidence="1">Leaf</tissue>
    </source>
</reference>
<evidence type="ECO:0000313" key="2">
    <source>
        <dbReference type="Proteomes" id="UP000479710"/>
    </source>
</evidence>
<comment type="caution">
    <text evidence="1">The sequence shown here is derived from an EMBL/GenBank/DDBJ whole genome shotgun (WGS) entry which is preliminary data.</text>
</comment>
<name>A0A6G1FD18_9ORYZ</name>
<sequence>MGYIIHKLDVDEFIDSGAGMGRLPEPAALRVEAPVDRSFPAVAAVGSKIVIATYPLLEDAPVFMYDTET</sequence>
<dbReference type="Proteomes" id="UP000479710">
    <property type="component" value="Unassembled WGS sequence"/>
</dbReference>
<evidence type="ECO:0000313" key="1">
    <source>
        <dbReference type="EMBL" id="KAF0934838.1"/>
    </source>
</evidence>
<proteinExistence type="predicted"/>
<keyword evidence="2" id="KW-1185">Reference proteome</keyword>